<dbReference type="Proteomes" id="UP001626536">
    <property type="component" value="Chromosome"/>
</dbReference>
<dbReference type="InterPro" id="IPR001789">
    <property type="entry name" value="Sig_transdc_resp-reg_receiver"/>
</dbReference>
<keyword evidence="7" id="KW-1185">Reference proteome</keyword>
<organism evidence="6 7">
    <name type="scientific">Methylocapsa polymorpha</name>
    <dbReference type="NCBI Taxonomy" id="3080828"/>
    <lineage>
        <taxon>Bacteria</taxon>
        <taxon>Pseudomonadati</taxon>
        <taxon>Pseudomonadota</taxon>
        <taxon>Alphaproteobacteria</taxon>
        <taxon>Hyphomicrobiales</taxon>
        <taxon>Beijerinckiaceae</taxon>
        <taxon>Methylocapsa</taxon>
    </lineage>
</organism>
<dbReference type="RefSeq" id="WP_407340793.1">
    <property type="nucleotide sequence ID" value="NZ_CP136862.1"/>
</dbReference>
<dbReference type="PROSITE" id="PS50110">
    <property type="entry name" value="RESPONSE_REGULATORY"/>
    <property type="match status" value="1"/>
</dbReference>
<dbReference type="Pfam" id="PF00486">
    <property type="entry name" value="Trans_reg_C"/>
    <property type="match status" value="1"/>
</dbReference>
<protein>
    <submittedName>
        <fullName evidence="6">Response regulator transcription factor</fullName>
    </submittedName>
</protein>
<dbReference type="SMART" id="SM00862">
    <property type="entry name" value="Trans_reg_C"/>
    <property type="match status" value="1"/>
</dbReference>
<dbReference type="SMART" id="SM00448">
    <property type="entry name" value="REC"/>
    <property type="match status" value="1"/>
</dbReference>
<proteinExistence type="predicted"/>
<evidence type="ECO:0000259" key="5">
    <source>
        <dbReference type="PROSITE" id="PS51755"/>
    </source>
</evidence>
<dbReference type="CDD" id="cd00383">
    <property type="entry name" value="trans_reg_C"/>
    <property type="match status" value="1"/>
</dbReference>
<name>A0ABZ0HXX9_9HYPH</name>
<evidence type="ECO:0000256" key="2">
    <source>
        <dbReference type="PROSITE-ProRule" id="PRU00169"/>
    </source>
</evidence>
<feature type="domain" description="Response regulatory" evidence="4">
    <location>
        <begin position="2"/>
        <end position="116"/>
    </location>
</feature>
<dbReference type="Gene3D" id="6.10.250.690">
    <property type="match status" value="1"/>
</dbReference>
<evidence type="ECO:0000313" key="7">
    <source>
        <dbReference type="Proteomes" id="UP001626536"/>
    </source>
</evidence>
<evidence type="ECO:0000259" key="4">
    <source>
        <dbReference type="PROSITE" id="PS50110"/>
    </source>
</evidence>
<dbReference type="PANTHER" id="PTHR48111:SF36">
    <property type="entry name" value="TRANSCRIPTIONAL REGULATORY PROTEIN CUTR"/>
    <property type="match status" value="1"/>
</dbReference>
<dbReference type="SUPFAM" id="SSF52172">
    <property type="entry name" value="CheY-like"/>
    <property type="match status" value="1"/>
</dbReference>
<keyword evidence="1 3" id="KW-0238">DNA-binding</keyword>
<dbReference type="InterPro" id="IPR016032">
    <property type="entry name" value="Sig_transdc_resp-reg_C-effctor"/>
</dbReference>
<accession>A0ABZ0HXX9</accession>
<evidence type="ECO:0000256" key="3">
    <source>
        <dbReference type="PROSITE-ProRule" id="PRU01091"/>
    </source>
</evidence>
<dbReference type="SUPFAM" id="SSF46894">
    <property type="entry name" value="C-terminal effector domain of the bipartite response regulators"/>
    <property type="match status" value="1"/>
</dbReference>
<feature type="DNA-binding region" description="OmpR/PhoB-type" evidence="3">
    <location>
        <begin position="124"/>
        <end position="222"/>
    </location>
</feature>
<keyword evidence="2" id="KW-0597">Phosphoprotein</keyword>
<dbReference type="PANTHER" id="PTHR48111">
    <property type="entry name" value="REGULATOR OF RPOS"/>
    <property type="match status" value="1"/>
</dbReference>
<dbReference type="EMBL" id="CP136862">
    <property type="protein sequence ID" value="WOJ91200.1"/>
    <property type="molecule type" value="Genomic_DNA"/>
</dbReference>
<sequence length="225" mass="24467">MRVLIVEDEARIAEILEGALEKAGFVVDAVSSCADAREAFSLNPYDIAILDLGLPDRDGISLLDEVRSTGNPIPILVLTARDAVEDRVIGLDAGADDYLVKPFAMVELIARAKALLRRPGSALGTKLSAGNLVFDSIGRDVQIDGHLLSLARREAAILEHLLRRLDRVVPKAVLEEKLYGIDDELESNAIPVHIHHLRRKLMEAGATAEIHTVRGIGYILTEAKS</sequence>
<dbReference type="InterPro" id="IPR001867">
    <property type="entry name" value="OmpR/PhoB-type_DNA-bd"/>
</dbReference>
<dbReference type="InterPro" id="IPR039420">
    <property type="entry name" value="WalR-like"/>
</dbReference>
<feature type="domain" description="OmpR/PhoB-type" evidence="5">
    <location>
        <begin position="124"/>
        <end position="222"/>
    </location>
</feature>
<evidence type="ECO:0000256" key="1">
    <source>
        <dbReference type="ARBA" id="ARBA00023125"/>
    </source>
</evidence>
<dbReference type="PROSITE" id="PS51755">
    <property type="entry name" value="OMPR_PHOB"/>
    <property type="match status" value="1"/>
</dbReference>
<reference evidence="6 7" key="1">
    <citation type="submission" date="2023-10" db="EMBL/GenBank/DDBJ databases">
        <title>Novel methanotroph of the genus Methylocapsa from a subarctic wetland.</title>
        <authorList>
            <person name="Belova S.E."/>
            <person name="Oshkin I.Y."/>
            <person name="Miroshnikov K."/>
            <person name="Dedysh S.N."/>
        </authorList>
    </citation>
    <scope>NUCLEOTIDE SEQUENCE [LARGE SCALE GENOMIC DNA]</scope>
    <source>
        <strain evidence="6 7">RX1</strain>
    </source>
</reference>
<dbReference type="Pfam" id="PF00072">
    <property type="entry name" value="Response_reg"/>
    <property type="match status" value="1"/>
</dbReference>
<dbReference type="Gene3D" id="1.10.10.10">
    <property type="entry name" value="Winged helix-like DNA-binding domain superfamily/Winged helix DNA-binding domain"/>
    <property type="match status" value="1"/>
</dbReference>
<dbReference type="CDD" id="cd17624">
    <property type="entry name" value="REC_OmpR_PmrA-like"/>
    <property type="match status" value="1"/>
</dbReference>
<gene>
    <name evidence="6" type="ORF">RZS28_08005</name>
</gene>
<evidence type="ECO:0000313" key="6">
    <source>
        <dbReference type="EMBL" id="WOJ91200.1"/>
    </source>
</evidence>
<feature type="modified residue" description="4-aspartylphosphate" evidence="2">
    <location>
        <position position="51"/>
    </location>
</feature>
<dbReference type="InterPro" id="IPR011006">
    <property type="entry name" value="CheY-like_superfamily"/>
</dbReference>
<dbReference type="InterPro" id="IPR036388">
    <property type="entry name" value="WH-like_DNA-bd_sf"/>
</dbReference>
<dbReference type="Gene3D" id="3.40.50.2300">
    <property type="match status" value="1"/>
</dbReference>